<evidence type="ECO:0000259" key="1">
    <source>
        <dbReference type="Pfam" id="PF00248"/>
    </source>
</evidence>
<dbReference type="CDD" id="cd19092">
    <property type="entry name" value="AKR_BsYcsN_EcYdhF-like"/>
    <property type="match status" value="1"/>
</dbReference>
<dbReference type="PRINTS" id="PR00069">
    <property type="entry name" value="ALDKETRDTASE"/>
</dbReference>
<sequence length="321" mass="35667">MTLPINHTLPGASRLVLGCMALGGGWNTTPLTQQDEQQAFALIEAALDCGINLFDHADIYTFGKAEAVFGRYLQAFPAQRQHLLLQSKCGIKLGNAHQPGHYDLSKIAILAAVEQSLERLNTDYLDLLLLHRPDPLMEPDEIAAAFEQLQQQGKVRHFGVSNMGWPQLQLLQRSLTVPLVVNQLEMSLYRHHWLEESLLTGMPEGAGCHFGYGTVEYCQREQIQLQSWGSLAQGRYFSARADETAAEQATRQLVAKLAAEYQSTPEAIVLAWLLRHPARIQPVLGTSQPARLAAAVRAEQLDLSRLHWYQLYIAARGGALP</sequence>
<comment type="caution">
    <text evidence="2">The sequence shown here is derived from an EMBL/GenBank/DDBJ whole genome shotgun (WGS) entry which is preliminary data.</text>
</comment>
<accession>H3ZJ86</accession>
<proteinExistence type="predicted"/>
<dbReference type="Pfam" id="PF00248">
    <property type="entry name" value="Aldo_ket_red"/>
    <property type="match status" value="1"/>
</dbReference>
<name>H3ZJ86_9ALTE</name>
<dbReference type="GO" id="GO:0005829">
    <property type="term" value="C:cytosol"/>
    <property type="evidence" value="ECO:0007669"/>
    <property type="project" value="TreeGrafter"/>
</dbReference>
<dbReference type="Proteomes" id="UP000012046">
    <property type="component" value="Unassembled WGS sequence"/>
</dbReference>
<dbReference type="EMBL" id="AHTH01000060">
    <property type="protein sequence ID" value="EHR39345.1"/>
    <property type="molecule type" value="Genomic_DNA"/>
</dbReference>
<dbReference type="RefSeq" id="WP_008951944.1">
    <property type="nucleotide sequence ID" value="NZ_AHTH01000060.1"/>
</dbReference>
<dbReference type="InterPro" id="IPR023210">
    <property type="entry name" value="NADP_OxRdtase_dom"/>
</dbReference>
<reference evidence="2 3" key="1">
    <citation type="journal article" date="2012" name="J. Bacteriol.">
        <title>Genome Sequence of Extracellular-Protease-Producing Alishewanella jeotgali Isolated from Traditional Korean Fermented Seafood.</title>
        <authorList>
            <person name="Jung J."/>
            <person name="Chun J."/>
            <person name="Park W."/>
        </authorList>
    </citation>
    <scope>NUCLEOTIDE SEQUENCE [LARGE SCALE GENOMIC DNA]</scope>
    <source>
        <strain evidence="2 3">KCTC 22429</strain>
    </source>
</reference>
<dbReference type="STRING" id="1129374.AJE_17260"/>
<dbReference type="InterPro" id="IPR020471">
    <property type="entry name" value="AKR"/>
</dbReference>
<dbReference type="SUPFAM" id="SSF51430">
    <property type="entry name" value="NAD(P)-linked oxidoreductase"/>
    <property type="match status" value="1"/>
</dbReference>
<dbReference type="Gene3D" id="3.20.20.100">
    <property type="entry name" value="NADP-dependent oxidoreductase domain"/>
    <property type="match status" value="1"/>
</dbReference>
<dbReference type="AlphaFoldDB" id="H3ZJ86"/>
<dbReference type="InterPro" id="IPR036812">
    <property type="entry name" value="NAD(P)_OxRdtase_dom_sf"/>
</dbReference>
<feature type="domain" description="NADP-dependent oxidoreductase" evidence="1">
    <location>
        <begin position="14"/>
        <end position="304"/>
    </location>
</feature>
<keyword evidence="3" id="KW-1185">Reference proteome</keyword>
<dbReference type="eggNOG" id="COG4989">
    <property type="taxonomic scope" value="Bacteria"/>
</dbReference>
<organism evidence="2 3">
    <name type="scientific">Alishewanella jeotgali KCTC 22429</name>
    <dbReference type="NCBI Taxonomy" id="1129374"/>
    <lineage>
        <taxon>Bacteria</taxon>
        <taxon>Pseudomonadati</taxon>
        <taxon>Pseudomonadota</taxon>
        <taxon>Gammaproteobacteria</taxon>
        <taxon>Alteromonadales</taxon>
        <taxon>Alteromonadaceae</taxon>
        <taxon>Alishewanella</taxon>
    </lineage>
</organism>
<dbReference type="GO" id="GO:0016491">
    <property type="term" value="F:oxidoreductase activity"/>
    <property type="evidence" value="ECO:0007669"/>
    <property type="project" value="InterPro"/>
</dbReference>
<protein>
    <submittedName>
        <fullName evidence="2">Aldo/keto reductase</fullName>
    </submittedName>
</protein>
<evidence type="ECO:0000313" key="2">
    <source>
        <dbReference type="EMBL" id="EHR39345.1"/>
    </source>
</evidence>
<dbReference type="PANTHER" id="PTHR43364">
    <property type="entry name" value="NADH-SPECIFIC METHYLGLYOXAL REDUCTASE-RELATED"/>
    <property type="match status" value="1"/>
</dbReference>
<dbReference type="PANTHER" id="PTHR43364:SF1">
    <property type="entry name" value="OXIDOREDUCTASE YDHF"/>
    <property type="match status" value="1"/>
</dbReference>
<gene>
    <name evidence="2" type="ORF">AJE_17260</name>
</gene>
<dbReference type="InterPro" id="IPR050523">
    <property type="entry name" value="AKR_Detox_Biosynth"/>
</dbReference>
<dbReference type="PATRIC" id="fig|1129374.4.peg.3406"/>
<evidence type="ECO:0000313" key="3">
    <source>
        <dbReference type="Proteomes" id="UP000012046"/>
    </source>
</evidence>